<dbReference type="Proteomes" id="UP000824998">
    <property type="component" value="Unassembled WGS sequence"/>
</dbReference>
<name>A0A9P7YQZ2_9HELO</name>
<dbReference type="AlphaFoldDB" id="A0A9P7YQZ2"/>
<evidence type="ECO:0000313" key="2">
    <source>
        <dbReference type="EMBL" id="KAG9238046.1"/>
    </source>
</evidence>
<proteinExistence type="predicted"/>
<keyword evidence="3" id="KW-1185">Reference proteome</keyword>
<reference evidence="2" key="1">
    <citation type="journal article" date="2021" name="IMA Fungus">
        <title>Genomic characterization of three marine fungi, including Emericellopsis atlantica sp. nov. with signatures of a generalist lifestyle and marine biomass degradation.</title>
        <authorList>
            <person name="Hagestad O.C."/>
            <person name="Hou L."/>
            <person name="Andersen J.H."/>
            <person name="Hansen E.H."/>
            <person name="Altermark B."/>
            <person name="Li C."/>
            <person name="Kuhnert E."/>
            <person name="Cox R.J."/>
            <person name="Crous P.W."/>
            <person name="Spatafora J.W."/>
            <person name="Lail K."/>
            <person name="Amirebrahimi M."/>
            <person name="Lipzen A."/>
            <person name="Pangilinan J."/>
            <person name="Andreopoulos W."/>
            <person name="Hayes R.D."/>
            <person name="Ng V."/>
            <person name="Grigoriev I.V."/>
            <person name="Jackson S.A."/>
            <person name="Sutton T.D.S."/>
            <person name="Dobson A.D.W."/>
            <person name="Rama T."/>
        </authorList>
    </citation>
    <scope>NUCLEOTIDE SEQUENCE</scope>
    <source>
        <strain evidence="2">TRa018bII</strain>
    </source>
</reference>
<dbReference type="EMBL" id="MU251376">
    <property type="protein sequence ID" value="KAG9238046.1"/>
    <property type="molecule type" value="Genomic_DNA"/>
</dbReference>
<accession>A0A9P7YQZ2</accession>
<protein>
    <submittedName>
        <fullName evidence="2">Uncharacterized protein</fullName>
    </submittedName>
</protein>
<feature type="chain" id="PRO_5040448403" evidence="1">
    <location>
        <begin position="19"/>
        <end position="155"/>
    </location>
</feature>
<evidence type="ECO:0000256" key="1">
    <source>
        <dbReference type="SAM" id="SignalP"/>
    </source>
</evidence>
<gene>
    <name evidence="2" type="ORF">BJ875DRAFT_95257</name>
</gene>
<organism evidence="2 3">
    <name type="scientific">Amylocarpus encephaloides</name>
    <dbReference type="NCBI Taxonomy" id="45428"/>
    <lineage>
        <taxon>Eukaryota</taxon>
        <taxon>Fungi</taxon>
        <taxon>Dikarya</taxon>
        <taxon>Ascomycota</taxon>
        <taxon>Pezizomycotina</taxon>
        <taxon>Leotiomycetes</taxon>
        <taxon>Helotiales</taxon>
        <taxon>Helotiales incertae sedis</taxon>
        <taxon>Amylocarpus</taxon>
    </lineage>
</organism>
<feature type="signal peptide" evidence="1">
    <location>
        <begin position="1"/>
        <end position="18"/>
    </location>
</feature>
<dbReference type="OrthoDB" id="3467544at2759"/>
<sequence length="155" mass="15592">MARFTLLLASLLVTFTLALPISISLPFLPREASPAPVPALGVGGTPNFASGFGLKGGSATRDTTSAPVLVPVIETRESNVDVGGSPTFAPGFGLKGGTATRDVAAVVEGEEEIVETRALGVGGTPHFATGFGLKGGSAARDATPEATPEENVVVF</sequence>
<keyword evidence="1" id="KW-0732">Signal</keyword>
<evidence type="ECO:0000313" key="3">
    <source>
        <dbReference type="Proteomes" id="UP000824998"/>
    </source>
</evidence>
<comment type="caution">
    <text evidence="2">The sequence shown here is derived from an EMBL/GenBank/DDBJ whole genome shotgun (WGS) entry which is preliminary data.</text>
</comment>